<organism evidence="1 2">
    <name type="scientific">Paraburkholderia gardini</name>
    <dbReference type="NCBI Taxonomy" id="2823469"/>
    <lineage>
        <taxon>Bacteria</taxon>
        <taxon>Pseudomonadati</taxon>
        <taxon>Pseudomonadota</taxon>
        <taxon>Betaproteobacteria</taxon>
        <taxon>Burkholderiales</taxon>
        <taxon>Burkholderiaceae</taxon>
        <taxon>Paraburkholderia</taxon>
    </lineage>
</organism>
<evidence type="ECO:0000313" key="2">
    <source>
        <dbReference type="Proteomes" id="UP000789752"/>
    </source>
</evidence>
<dbReference type="EMBL" id="CAJQYY010000019">
    <property type="protein sequence ID" value="CAG4907415.1"/>
    <property type="molecule type" value="Genomic_DNA"/>
</dbReference>
<evidence type="ECO:0000313" key="1">
    <source>
        <dbReference type="EMBL" id="CAG4907415.1"/>
    </source>
</evidence>
<comment type="caution">
    <text evidence="1">The sequence shown here is derived from an EMBL/GenBank/DDBJ whole genome shotgun (WGS) entry which is preliminary data.</text>
</comment>
<dbReference type="RefSeq" id="WP_228980213.1">
    <property type="nucleotide sequence ID" value="NZ_CAJQYY010000019.1"/>
</dbReference>
<reference evidence="1 2" key="1">
    <citation type="submission" date="2021-04" db="EMBL/GenBank/DDBJ databases">
        <authorList>
            <person name="Vanwijnsberghe S."/>
        </authorList>
    </citation>
    <scope>NUCLEOTIDE SEQUENCE [LARGE SCALE GENOMIC DNA]</scope>
    <source>
        <strain evidence="1 2">LMG 32171</strain>
    </source>
</reference>
<evidence type="ECO:0008006" key="3">
    <source>
        <dbReference type="Google" id="ProtNLM"/>
    </source>
</evidence>
<sequence length="126" mass="14434">MSPDKEYREAWYVSLQIDALRAELEKKVVTGRYGRARRKQLEAQLATKRNRLTLPASYGAAVWQRRAIGLVRLVQAHLNGYGDELLSFQELVTLAMTLPAMPEEQTVARFLNRMGYRGKLGRPKKT</sequence>
<name>A0ABM8U665_9BURK</name>
<keyword evidence="2" id="KW-1185">Reference proteome</keyword>
<protein>
    <recommendedName>
        <fullName evidence="3">Transposase</fullName>
    </recommendedName>
</protein>
<gene>
    <name evidence="1" type="ORF">R54767_03404</name>
</gene>
<dbReference type="Proteomes" id="UP000789752">
    <property type="component" value="Unassembled WGS sequence"/>
</dbReference>
<proteinExistence type="predicted"/>
<accession>A0ABM8U665</accession>